<sequence length="73" mass="7673">MSTKSMAVSPRDATWFKSSYSNDQGGACVEGARLAGGVMAVRDSKRPDGPAFAFRADAWSAFLASVKGEALDI</sequence>
<evidence type="ECO:0000313" key="3">
    <source>
        <dbReference type="Proteomes" id="UP001518976"/>
    </source>
</evidence>
<evidence type="ECO:0000259" key="1">
    <source>
        <dbReference type="Pfam" id="PF04149"/>
    </source>
</evidence>
<evidence type="ECO:0000313" key="2">
    <source>
        <dbReference type="EMBL" id="MBO8187453.1"/>
    </source>
</evidence>
<gene>
    <name evidence="2" type="ORF">JW592_18590</name>
</gene>
<dbReference type="Pfam" id="PF04149">
    <property type="entry name" value="DUF397"/>
    <property type="match status" value="1"/>
</dbReference>
<name>A0ABS3WWF3_9ACTN</name>
<dbReference type="EMBL" id="JAFFZN010000016">
    <property type="protein sequence ID" value="MBO8187453.1"/>
    <property type="molecule type" value="Genomic_DNA"/>
</dbReference>
<feature type="domain" description="DUF397" evidence="1">
    <location>
        <begin position="13"/>
        <end position="67"/>
    </location>
</feature>
<protein>
    <submittedName>
        <fullName evidence="2">DUF397 domain-containing protein</fullName>
    </submittedName>
</protein>
<proteinExistence type="predicted"/>
<comment type="caution">
    <text evidence="2">The sequence shown here is derived from an EMBL/GenBank/DDBJ whole genome shotgun (WGS) entry which is preliminary data.</text>
</comment>
<dbReference type="InterPro" id="IPR007278">
    <property type="entry name" value="DUF397"/>
</dbReference>
<keyword evidence="3" id="KW-1185">Reference proteome</keyword>
<reference evidence="2 3" key="1">
    <citation type="submission" date="2021-02" db="EMBL/GenBank/DDBJ databases">
        <title>Streptomyces spirodelae sp. nov., isolated from duckweed.</title>
        <authorList>
            <person name="Saimee Y."/>
            <person name="Duangmal K."/>
        </authorList>
    </citation>
    <scope>NUCLEOTIDE SEQUENCE [LARGE SCALE GENOMIC DNA]</scope>
    <source>
        <strain evidence="2 3">DW4-2</strain>
    </source>
</reference>
<dbReference type="Proteomes" id="UP001518976">
    <property type="component" value="Unassembled WGS sequence"/>
</dbReference>
<organism evidence="2 3">
    <name type="scientific">Streptomyces spirodelae</name>
    <dbReference type="NCBI Taxonomy" id="2812904"/>
    <lineage>
        <taxon>Bacteria</taxon>
        <taxon>Bacillati</taxon>
        <taxon>Actinomycetota</taxon>
        <taxon>Actinomycetes</taxon>
        <taxon>Kitasatosporales</taxon>
        <taxon>Streptomycetaceae</taxon>
        <taxon>Streptomyces</taxon>
    </lineage>
</organism>
<dbReference type="RefSeq" id="WP_209266247.1">
    <property type="nucleotide sequence ID" value="NZ_JAFFZN010000016.1"/>
</dbReference>
<accession>A0ABS3WWF3</accession>